<gene>
    <name evidence="2" type="ORF">NFC81_02440</name>
</gene>
<evidence type="ECO:0000256" key="1">
    <source>
        <dbReference type="SAM" id="Phobius"/>
    </source>
</evidence>
<sequence>MIKNEISFDFSMVLALGWALFWRWLIIGAIPGVILGQLMITNPWLALFIQLSLSFIGLALAVNWVLGSGSFSSLKIIIMEQAHYQELATNSDVAVSADSASESG</sequence>
<feature type="transmembrane region" description="Helical" evidence="1">
    <location>
        <begin position="44"/>
        <end position="66"/>
    </location>
</feature>
<dbReference type="EMBL" id="CP101717">
    <property type="protein sequence ID" value="WLD58665.1"/>
    <property type="molecule type" value="Genomic_DNA"/>
</dbReference>
<feature type="transmembrane region" description="Helical" evidence="1">
    <location>
        <begin position="12"/>
        <end position="38"/>
    </location>
</feature>
<keyword evidence="1" id="KW-0812">Transmembrane</keyword>
<evidence type="ECO:0008006" key="3">
    <source>
        <dbReference type="Google" id="ProtNLM"/>
    </source>
</evidence>
<accession>A0AB38YII8</accession>
<name>A0AB38YII8_9GAMM</name>
<dbReference type="AlphaFoldDB" id="A0AB38YII8"/>
<dbReference type="RefSeq" id="WP_304995951.1">
    <property type="nucleotide sequence ID" value="NZ_CP101717.1"/>
</dbReference>
<keyword evidence="1" id="KW-1133">Transmembrane helix</keyword>
<keyword evidence="1" id="KW-0472">Membrane</keyword>
<reference evidence="2" key="1">
    <citation type="submission" date="2022-07" db="EMBL/GenBank/DDBJ databases">
        <title>Complete genome sequence of Salinispirillum sp. LH10-3-1 capable of multiple carbohydrate inversion isolated from a soda lake.</title>
        <authorList>
            <person name="Liu J."/>
            <person name="Zhai Y."/>
            <person name="Zhang H."/>
            <person name="Yang H."/>
            <person name="Qu J."/>
            <person name="Li J."/>
        </authorList>
    </citation>
    <scope>NUCLEOTIDE SEQUENCE</scope>
    <source>
        <strain evidence="2">LH 10-3-1</strain>
    </source>
</reference>
<evidence type="ECO:0000313" key="2">
    <source>
        <dbReference type="EMBL" id="WLD58665.1"/>
    </source>
</evidence>
<proteinExistence type="predicted"/>
<organism evidence="2">
    <name type="scientific">Salinispirillum sp. LH 10-3-1</name>
    <dbReference type="NCBI Taxonomy" id="2952525"/>
    <lineage>
        <taxon>Bacteria</taxon>
        <taxon>Pseudomonadati</taxon>
        <taxon>Pseudomonadota</taxon>
        <taxon>Gammaproteobacteria</taxon>
        <taxon>Oceanospirillales</taxon>
        <taxon>Saccharospirillaceae</taxon>
        <taxon>Salinispirillum</taxon>
    </lineage>
</organism>
<protein>
    <recommendedName>
        <fullName evidence="3">DUF4282 domain-containing protein</fullName>
    </recommendedName>
</protein>